<dbReference type="EMBL" id="BAAACW010000073">
    <property type="protein sequence ID" value="GAA0361266.1"/>
    <property type="molecule type" value="Genomic_DNA"/>
</dbReference>
<dbReference type="RefSeq" id="WP_343754805.1">
    <property type="nucleotide sequence ID" value="NZ_BAAACW010000073.1"/>
</dbReference>
<keyword evidence="1" id="KW-0472">Membrane</keyword>
<reference evidence="2 3" key="1">
    <citation type="journal article" date="2019" name="Int. J. Syst. Evol. Microbiol.">
        <title>The Global Catalogue of Microorganisms (GCM) 10K type strain sequencing project: providing services to taxonomists for standard genome sequencing and annotation.</title>
        <authorList>
            <consortium name="The Broad Institute Genomics Platform"/>
            <consortium name="The Broad Institute Genome Sequencing Center for Infectious Disease"/>
            <person name="Wu L."/>
            <person name="Ma J."/>
        </authorList>
    </citation>
    <scope>NUCLEOTIDE SEQUENCE [LARGE SCALE GENOMIC DNA]</scope>
    <source>
        <strain evidence="2 3">JCM 12662</strain>
    </source>
</reference>
<evidence type="ECO:0000313" key="3">
    <source>
        <dbReference type="Proteomes" id="UP001501166"/>
    </source>
</evidence>
<organism evidence="2 3">
    <name type="scientific">Alkalibacterium iburiense</name>
    <dbReference type="NCBI Taxonomy" id="290589"/>
    <lineage>
        <taxon>Bacteria</taxon>
        <taxon>Bacillati</taxon>
        <taxon>Bacillota</taxon>
        <taxon>Bacilli</taxon>
        <taxon>Lactobacillales</taxon>
        <taxon>Carnobacteriaceae</taxon>
        <taxon>Alkalibacterium</taxon>
    </lineage>
</organism>
<sequence length="144" mass="16119">MKVNDKLDTSKVTFKETMLIIMLLVVGIPFFNGIFSSDGFNVQFLVSSIIGSGIATLLTYYFLNNKSFKSVNLSKFALIMVINIVISTSIAMASVFVFFMCSLFLNTVLEFEMQNNSSVIIRKVGHKECDLMLLFIFSTLSSSF</sequence>
<evidence type="ECO:0000256" key="1">
    <source>
        <dbReference type="SAM" id="Phobius"/>
    </source>
</evidence>
<proteinExistence type="predicted"/>
<dbReference type="Proteomes" id="UP001501166">
    <property type="component" value="Unassembled WGS sequence"/>
</dbReference>
<accession>A0ABN0XDH8</accession>
<comment type="caution">
    <text evidence="2">The sequence shown here is derived from an EMBL/GenBank/DDBJ whole genome shotgun (WGS) entry which is preliminary data.</text>
</comment>
<feature type="transmembrane region" description="Helical" evidence="1">
    <location>
        <begin position="12"/>
        <end position="32"/>
    </location>
</feature>
<protein>
    <submittedName>
        <fullName evidence="2">Uncharacterized protein</fullName>
    </submittedName>
</protein>
<keyword evidence="3" id="KW-1185">Reference proteome</keyword>
<keyword evidence="1" id="KW-0812">Transmembrane</keyword>
<keyword evidence="1" id="KW-1133">Transmembrane helix</keyword>
<name>A0ABN0XDH8_9LACT</name>
<feature type="transmembrane region" description="Helical" evidence="1">
    <location>
        <begin position="76"/>
        <end position="105"/>
    </location>
</feature>
<feature type="transmembrane region" description="Helical" evidence="1">
    <location>
        <begin position="44"/>
        <end position="64"/>
    </location>
</feature>
<evidence type="ECO:0000313" key="2">
    <source>
        <dbReference type="EMBL" id="GAA0361266.1"/>
    </source>
</evidence>
<gene>
    <name evidence="2" type="ORF">GCM10008932_12370</name>
</gene>